<dbReference type="Proteomes" id="UP000054639">
    <property type="component" value="Unassembled WGS sequence"/>
</dbReference>
<dbReference type="RefSeq" id="WP_058472476.1">
    <property type="nucleotide sequence ID" value="NZ_CAAAIL010000014.1"/>
</dbReference>
<evidence type="ECO:0008006" key="6">
    <source>
        <dbReference type="Google" id="ProtNLM"/>
    </source>
</evidence>
<dbReference type="OrthoDB" id="5654131at2"/>
<sequence>MSHKKNRSLKFAQGLGYAVLTGVSAVGTVVLATATVGLAMSVVGIPLAILTAAGTAGCVAGTVYFGYKTGHKFGRAFESDDYDHDQEHYVTQVEIKHVSEHFTESQNQVKESQLKNQEDITGTSKPLFAPASKQSASNAPVMDTVSSIILEDETVAKAGM</sequence>
<evidence type="ECO:0000313" key="2">
    <source>
        <dbReference type="EMBL" id="KTD54712.1"/>
    </source>
</evidence>
<protein>
    <recommendedName>
        <fullName evidence="6">Transmembrane protein</fullName>
    </recommendedName>
</protein>
<dbReference type="EMBL" id="LNYR01000002">
    <property type="protein sequence ID" value="KTD54712.1"/>
    <property type="molecule type" value="Genomic_DNA"/>
</dbReference>
<evidence type="ECO:0000313" key="4">
    <source>
        <dbReference type="Proteomes" id="UP000054639"/>
    </source>
</evidence>
<keyword evidence="1" id="KW-1133">Transmembrane helix</keyword>
<reference evidence="2 4" key="1">
    <citation type="submission" date="2015-11" db="EMBL/GenBank/DDBJ databases">
        <title>Genomic analysis of 38 Legionella species identifies large and diverse effector repertoires.</title>
        <authorList>
            <person name="Burstein D."/>
            <person name="Amaro F."/>
            <person name="Zusman T."/>
            <person name="Lifshitz Z."/>
            <person name="Cohen O."/>
            <person name="Gilbert J.A."/>
            <person name="Pupko T."/>
            <person name="Shuman H.A."/>
            <person name="Segal G."/>
        </authorList>
    </citation>
    <scope>NUCLEOTIDE SEQUENCE [LARGE SCALE GENOMIC DNA]</scope>
    <source>
        <strain evidence="2 4">ATCC 49507</strain>
    </source>
</reference>
<evidence type="ECO:0000256" key="1">
    <source>
        <dbReference type="SAM" id="Phobius"/>
    </source>
</evidence>
<keyword evidence="1" id="KW-0472">Membrane</keyword>
<dbReference type="AlphaFoldDB" id="A0A378KQQ9"/>
<feature type="transmembrane region" description="Helical" evidence="1">
    <location>
        <begin position="45"/>
        <end position="67"/>
    </location>
</feature>
<keyword evidence="1" id="KW-0812">Transmembrane</keyword>
<reference evidence="3 5" key="2">
    <citation type="submission" date="2018-06" db="EMBL/GenBank/DDBJ databases">
        <authorList>
            <consortium name="Pathogen Informatics"/>
            <person name="Doyle S."/>
        </authorList>
    </citation>
    <scope>NUCLEOTIDE SEQUENCE [LARGE SCALE GENOMIC DNA]</scope>
    <source>
        <strain evidence="3 5">NCTC12376</strain>
    </source>
</reference>
<dbReference type="EMBL" id="UGOW01000001">
    <property type="protein sequence ID" value="STY16892.1"/>
    <property type="molecule type" value="Genomic_DNA"/>
</dbReference>
<evidence type="ECO:0000313" key="3">
    <source>
        <dbReference type="EMBL" id="STY16892.1"/>
    </source>
</evidence>
<gene>
    <name evidence="2" type="ORF">Lqua_0219</name>
    <name evidence="3" type="ORF">NCTC12376_00685</name>
</gene>
<name>A0A378KQQ9_9GAMM</name>
<accession>A0A378KQQ9</accession>
<keyword evidence="4" id="KW-1185">Reference proteome</keyword>
<evidence type="ECO:0000313" key="5">
    <source>
        <dbReference type="Proteomes" id="UP000254230"/>
    </source>
</evidence>
<organism evidence="3 5">
    <name type="scientific">Legionella quateirensis</name>
    <dbReference type="NCBI Taxonomy" id="45072"/>
    <lineage>
        <taxon>Bacteria</taxon>
        <taxon>Pseudomonadati</taxon>
        <taxon>Pseudomonadota</taxon>
        <taxon>Gammaproteobacteria</taxon>
        <taxon>Legionellales</taxon>
        <taxon>Legionellaceae</taxon>
        <taxon>Legionella</taxon>
    </lineage>
</organism>
<feature type="transmembrane region" description="Helical" evidence="1">
    <location>
        <begin position="12"/>
        <end position="39"/>
    </location>
</feature>
<proteinExistence type="predicted"/>
<dbReference type="Proteomes" id="UP000254230">
    <property type="component" value="Unassembled WGS sequence"/>
</dbReference>